<evidence type="ECO:0000313" key="1">
    <source>
        <dbReference type="EMBL" id="TKI61645.1"/>
    </source>
</evidence>
<evidence type="ECO:0000313" key="2">
    <source>
        <dbReference type="Proteomes" id="UP000307808"/>
    </source>
</evidence>
<dbReference type="GO" id="GO:0006974">
    <property type="term" value="P:DNA damage response"/>
    <property type="evidence" value="ECO:0007669"/>
    <property type="project" value="TreeGrafter"/>
</dbReference>
<gene>
    <name evidence="1" type="ORF">FC770_12815</name>
</gene>
<dbReference type="Pfam" id="PF04402">
    <property type="entry name" value="SIMPL"/>
    <property type="match status" value="1"/>
</dbReference>
<dbReference type="InterPro" id="IPR052022">
    <property type="entry name" value="26kDa_periplasmic_antigen"/>
</dbReference>
<accession>A0A4U2YM16</accession>
<keyword evidence="2" id="KW-1185">Reference proteome</keyword>
<dbReference type="Gene3D" id="3.30.70.2970">
    <property type="entry name" value="Protein of unknown function (DUF541), domain 2"/>
    <property type="match status" value="1"/>
</dbReference>
<dbReference type="PANTHER" id="PTHR34387:SF1">
    <property type="entry name" value="PERIPLASMIC IMMUNOGENIC PROTEIN"/>
    <property type="match status" value="1"/>
</dbReference>
<dbReference type="Proteomes" id="UP000307808">
    <property type="component" value="Unassembled WGS sequence"/>
</dbReference>
<sequence length="229" mass="23856">MWAPGRADRNRSRADRTDPGSVLTTLAAMQRTVTVTGHGVAHVVPDRAVLRVTASHGAASVAEAVSGLETAGRALSEVAHRLTEPRHVATTGLQVWPRHDHQGRSDGFEARHQVRVVCADLGTAAALVTALAERVGDALRVDSLALEVGDPSDAEERARELAYADARGRAEHLAGLDGAGIGDLVAVVEGDPAGPGPGAGVPHARAAEMGLEPGEQEVRVRVTGTWQLI</sequence>
<dbReference type="AlphaFoldDB" id="A0A4U2YM16"/>
<proteinExistence type="predicted"/>
<reference evidence="1 2" key="1">
    <citation type="submission" date="2019-04" db="EMBL/GenBank/DDBJ databases">
        <authorList>
            <person name="Dong K."/>
        </authorList>
    </citation>
    <scope>NUCLEOTIDE SEQUENCE [LARGE SCALE GENOMIC DNA]</scope>
    <source>
        <strain evidence="2">dk3543</strain>
    </source>
</reference>
<dbReference type="OrthoDB" id="3787096at2"/>
<dbReference type="InterPro" id="IPR007497">
    <property type="entry name" value="SIMPL/DUF541"/>
</dbReference>
<comment type="caution">
    <text evidence="1">The sequence shown here is derived from an EMBL/GenBank/DDBJ whole genome shotgun (WGS) entry which is preliminary data.</text>
</comment>
<dbReference type="PANTHER" id="PTHR34387">
    <property type="entry name" value="SLR1258 PROTEIN"/>
    <property type="match status" value="1"/>
</dbReference>
<name>A0A4U2YM16_9ACTN</name>
<dbReference type="Gene3D" id="3.30.110.170">
    <property type="entry name" value="Protein of unknown function (DUF541), domain 1"/>
    <property type="match status" value="1"/>
</dbReference>
<protein>
    <submittedName>
        <fullName evidence="1">DUF541 domain-containing protein</fullName>
    </submittedName>
</protein>
<organism evidence="1 2">
    <name type="scientific">Nocardioides jishulii</name>
    <dbReference type="NCBI Taxonomy" id="2575440"/>
    <lineage>
        <taxon>Bacteria</taxon>
        <taxon>Bacillati</taxon>
        <taxon>Actinomycetota</taxon>
        <taxon>Actinomycetes</taxon>
        <taxon>Propionibacteriales</taxon>
        <taxon>Nocardioidaceae</taxon>
        <taxon>Nocardioides</taxon>
    </lineage>
</organism>
<dbReference type="EMBL" id="SZPY01000003">
    <property type="protein sequence ID" value="TKI61645.1"/>
    <property type="molecule type" value="Genomic_DNA"/>
</dbReference>